<dbReference type="PANTHER" id="PTHR39217">
    <property type="match status" value="1"/>
</dbReference>
<dbReference type="InterPro" id="IPR013815">
    <property type="entry name" value="ATP_grasp_subdomain_1"/>
</dbReference>
<dbReference type="Gene3D" id="3.40.50.20">
    <property type="match status" value="1"/>
</dbReference>
<organism evidence="1 2">
    <name type="scientific">Kribbella deserti</name>
    <dbReference type="NCBI Taxonomy" id="1926257"/>
    <lineage>
        <taxon>Bacteria</taxon>
        <taxon>Bacillati</taxon>
        <taxon>Actinomycetota</taxon>
        <taxon>Actinomycetes</taxon>
        <taxon>Propionibacteriales</taxon>
        <taxon>Kribbellaceae</taxon>
        <taxon>Kribbella</taxon>
    </lineage>
</organism>
<dbReference type="InterPro" id="IPR053191">
    <property type="entry name" value="DcsG_Biosynth_Enzyme"/>
</dbReference>
<keyword evidence="1" id="KW-0436">Ligase</keyword>
<protein>
    <submittedName>
        <fullName evidence="1">RimK family alpha-L-glutamate ligase</fullName>
    </submittedName>
</protein>
<reference evidence="1 2" key="1">
    <citation type="submission" date="2024-09" db="EMBL/GenBank/DDBJ databases">
        <authorList>
            <person name="Sun Q."/>
            <person name="Mori K."/>
        </authorList>
    </citation>
    <scope>NUCLEOTIDE SEQUENCE [LARGE SCALE GENOMIC DNA]</scope>
    <source>
        <strain evidence="1 2">CGMCC 1.15906</strain>
    </source>
</reference>
<dbReference type="RefSeq" id="WP_380044712.1">
    <property type="nucleotide sequence ID" value="NZ_JBHLTC010000008.1"/>
</dbReference>
<dbReference type="Gene3D" id="3.30.1490.20">
    <property type="entry name" value="ATP-grasp fold, A domain"/>
    <property type="match status" value="1"/>
</dbReference>
<dbReference type="EMBL" id="JBHLTC010000008">
    <property type="protein sequence ID" value="MFC0624002.1"/>
    <property type="molecule type" value="Genomic_DNA"/>
</dbReference>
<keyword evidence="2" id="KW-1185">Reference proteome</keyword>
<accession>A0ABV6QJW9</accession>
<sequence length="289" mass="31721">MSDRLPRLALATSAEHAQLHEDDLPLLAALREAGLDAVPVVWTDPSIDWSSYDAVLLRSIWDYHKRYLEFTEWLGQLDKAGVRLLNDSALVRWNADKRYLLELREKGVAIVPTQVAAGACLREVVGGLTGQEIVVKPTVSASATHTVRGIAGSAELAAELDKLPDGAYLVQPFQREVTADGEWSLLYFDGQFSHAVLKRAADGDFRIQQEFGGTSEAIEPPPAALEVAERTLASLDVRVPPVYARIDGIMAGGRFLLMEAELIEPYLFLPDHPAAYTRFADVVTTRLSA</sequence>
<dbReference type="Gene3D" id="3.30.470.20">
    <property type="entry name" value="ATP-grasp fold, B domain"/>
    <property type="match status" value="1"/>
</dbReference>
<dbReference type="Proteomes" id="UP001589890">
    <property type="component" value="Unassembled WGS sequence"/>
</dbReference>
<name>A0ABV6QJW9_9ACTN</name>
<comment type="caution">
    <text evidence="1">The sequence shown here is derived from an EMBL/GenBank/DDBJ whole genome shotgun (WGS) entry which is preliminary data.</text>
</comment>
<evidence type="ECO:0000313" key="1">
    <source>
        <dbReference type="EMBL" id="MFC0624002.1"/>
    </source>
</evidence>
<dbReference type="SUPFAM" id="SSF56059">
    <property type="entry name" value="Glutathione synthetase ATP-binding domain-like"/>
    <property type="match status" value="1"/>
</dbReference>
<evidence type="ECO:0000313" key="2">
    <source>
        <dbReference type="Proteomes" id="UP001589890"/>
    </source>
</evidence>
<dbReference type="GO" id="GO:0016874">
    <property type="term" value="F:ligase activity"/>
    <property type="evidence" value="ECO:0007669"/>
    <property type="project" value="UniProtKB-KW"/>
</dbReference>
<dbReference type="PANTHER" id="PTHR39217:SF1">
    <property type="entry name" value="GLUTATHIONE SYNTHETASE"/>
    <property type="match status" value="1"/>
</dbReference>
<gene>
    <name evidence="1" type="ORF">ACFFGN_08005</name>
</gene>
<proteinExistence type="predicted"/>